<dbReference type="Proteomes" id="UP000002051">
    <property type="component" value="Unassembled WGS sequence"/>
</dbReference>
<accession>G7L074</accession>
<reference evidence="2 5" key="1">
    <citation type="journal article" date="2011" name="Nature">
        <title>The Medicago genome provides insight into the evolution of rhizobial symbioses.</title>
        <authorList>
            <person name="Young N.D."/>
            <person name="Debelle F."/>
            <person name="Oldroyd G.E."/>
            <person name="Geurts R."/>
            <person name="Cannon S.B."/>
            <person name="Udvardi M.K."/>
            <person name="Benedito V.A."/>
            <person name="Mayer K.F."/>
            <person name="Gouzy J."/>
            <person name="Schoof H."/>
            <person name="Van de Peer Y."/>
            <person name="Proost S."/>
            <person name="Cook D.R."/>
            <person name="Meyers B.C."/>
            <person name="Spannagl M."/>
            <person name="Cheung F."/>
            <person name="De Mita S."/>
            <person name="Krishnakumar V."/>
            <person name="Gundlach H."/>
            <person name="Zhou S."/>
            <person name="Mudge J."/>
            <person name="Bharti A.K."/>
            <person name="Murray J.D."/>
            <person name="Naoumkina M.A."/>
            <person name="Rosen B."/>
            <person name="Silverstein K.A."/>
            <person name="Tang H."/>
            <person name="Rombauts S."/>
            <person name="Zhao P.X."/>
            <person name="Zhou P."/>
            <person name="Barbe V."/>
            <person name="Bardou P."/>
            <person name="Bechner M."/>
            <person name="Bellec A."/>
            <person name="Berger A."/>
            <person name="Berges H."/>
            <person name="Bidwell S."/>
            <person name="Bisseling T."/>
            <person name="Choisne N."/>
            <person name="Couloux A."/>
            <person name="Denny R."/>
            <person name="Deshpande S."/>
            <person name="Dai X."/>
            <person name="Doyle J.J."/>
            <person name="Dudez A.M."/>
            <person name="Farmer A.D."/>
            <person name="Fouteau S."/>
            <person name="Franken C."/>
            <person name="Gibelin C."/>
            <person name="Gish J."/>
            <person name="Goldstein S."/>
            <person name="Gonzalez A.J."/>
            <person name="Green P.J."/>
            <person name="Hallab A."/>
            <person name="Hartog M."/>
            <person name="Hua A."/>
            <person name="Humphray S.J."/>
            <person name="Jeong D.H."/>
            <person name="Jing Y."/>
            <person name="Jocker A."/>
            <person name="Kenton S.M."/>
            <person name="Kim D.J."/>
            <person name="Klee K."/>
            <person name="Lai H."/>
            <person name="Lang C."/>
            <person name="Lin S."/>
            <person name="Macmil S.L."/>
            <person name="Magdelenat G."/>
            <person name="Matthews L."/>
            <person name="McCorrison J."/>
            <person name="Monaghan E.L."/>
            <person name="Mun J.H."/>
            <person name="Najar F.Z."/>
            <person name="Nicholson C."/>
            <person name="Noirot C."/>
            <person name="O'Bleness M."/>
            <person name="Paule C.R."/>
            <person name="Poulain J."/>
            <person name="Prion F."/>
            <person name="Qin B."/>
            <person name="Qu C."/>
            <person name="Retzel E.F."/>
            <person name="Riddle C."/>
            <person name="Sallet E."/>
            <person name="Samain S."/>
            <person name="Samson N."/>
            <person name="Sanders I."/>
            <person name="Saurat O."/>
            <person name="Scarpelli C."/>
            <person name="Schiex T."/>
            <person name="Segurens B."/>
            <person name="Severin A.J."/>
            <person name="Sherrier D.J."/>
            <person name="Shi R."/>
            <person name="Sims S."/>
            <person name="Singer S.R."/>
            <person name="Sinharoy S."/>
            <person name="Sterck L."/>
            <person name="Viollet A."/>
            <person name="Wang B.B."/>
            <person name="Wang K."/>
            <person name="Wang M."/>
            <person name="Wang X."/>
            <person name="Warfsmann J."/>
            <person name="Weissenbach J."/>
            <person name="White D.D."/>
            <person name="White J.D."/>
            <person name="Wiley G.B."/>
            <person name="Wincker P."/>
            <person name="Xing Y."/>
            <person name="Yang L."/>
            <person name="Yao Z."/>
            <person name="Ying F."/>
            <person name="Zhai J."/>
            <person name="Zhou L."/>
            <person name="Zuber A."/>
            <person name="Denarie J."/>
            <person name="Dixon R.A."/>
            <person name="May G.D."/>
            <person name="Schwartz D.C."/>
            <person name="Rogers J."/>
            <person name="Quetier F."/>
            <person name="Town C.D."/>
            <person name="Roe B.A."/>
        </authorList>
    </citation>
    <scope>NUCLEOTIDE SEQUENCE [LARGE SCALE GENOMIC DNA]</scope>
    <source>
        <strain evidence="2">A17</strain>
        <strain evidence="4 5">cv. Jemalong A17</strain>
    </source>
</reference>
<name>G7L074_MEDTR</name>
<dbReference type="Gene3D" id="1.20.1280.50">
    <property type="match status" value="1"/>
</dbReference>
<dbReference type="InterPro" id="IPR017451">
    <property type="entry name" value="F-box-assoc_interact_dom"/>
</dbReference>
<reference evidence="4" key="3">
    <citation type="submission" date="2015-04" db="UniProtKB">
        <authorList>
            <consortium name="EnsemblPlants"/>
        </authorList>
    </citation>
    <scope>IDENTIFICATION</scope>
    <source>
        <strain evidence="4">cv. Jemalong A17</strain>
    </source>
</reference>
<gene>
    <name evidence="4" type="primary">11438477</name>
    <name evidence="2" type="ordered locus">MTR_7g055870</name>
    <name evidence="3" type="ORF">MtrunA17_Chr7g0234941</name>
</gene>
<dbReference type="PaxDb" id="3880-AES79103"/>
<evidence type="ECO:0000313" key="3">
    <source>
        <dbReference type="EMBL" id="RHN45766.1"/>
    </source>
</evidence>
<dbReference type="CDD" id="cd22157">
    <property type="entry name" value="F-box_AtFBW1-like"/>
    <property type="match status" value="1"/>
</dbReference>
<organism evidence="2 5">
    <name type="scientific">Medicago truncatula</name>
    <name type="common">Barrel medic</name>
    <name type="synonym">Medicago tribuloides</name>
    <dbReference type="NCBI Taxonomy" id="3880"/>
    <lineage>
        <taxon>Eukaryota</taxon>
        <taxon>Viridiplantae</taxon>
        <taxon>Streptophyta</taxon>
        <taxon>Embryophyta</taxon>
        <taxon>Tracheophyta</taxon>
        <taxon>Spermatophyta</taxon>
        <taxon>Magnoliopsida</taxon>
        <taxon>eudicotyledons</taxon>
        <taxon>Gunneridae</taxon>
        <taxon>Pentapetalae</taxon>
        <taxon>rosids</taxon>
        <taxon>fabids</taxon>
        <taxon>Fabales</taxon>
        <taxon>Fabaceae</taxon>
        <taxon>Papilionoideae</taxon>
        <taxon>50 kb inversion clade</taxon>
        <taxon>NPAAA clade</taxon>
        <taxon>Hologalegina</taxon>
        <taxon>IRL clade</taxon>
        <taxon>Trifolieae</taxon>
        <taxon>Medicago</taxon>
    </lineage>
</organism>
<dbReference type="InterPro" id="IPR036047">
    <property type="entry name" value="F-box-like_dom_sf"/>
</dbReference>
<dbReference type="InterPro" id="IPR050796">
    <property type="entry name" value="SCF_F-box_component"/>
</dbReference>
<evidence type="ECO:0000259" key="1">
    <source>
        <dbReference type="SMART" id="SM00256"/>
    </source>
</evidence>
<dbReference type="Gramene" id="rna40162">
    <property type="protein sequence ID" value="RHN45766.1"/>
    <property type="gene ID" value="gene40162"/>
</dbReference>
<dbReference type="AlphaFoldDB" id="G7L074"/>
<dbReference type="STRING" id="3880.G7L074"/>
<dbReference type="KEGG" id="mtr:11438477"/>
<dbReference type="NCBIfam" id="TIGR01640">
    <property type="entry name" value="F_box_assoc_1"/>
    <property type="match status" value="1"/>
</dbReference>
<keyword evidence="5" id="KW-1185">Reference proteome</keyword>
<dbReference type="SUPFAM" id="SSF81383">
    <property type="entry name" value="F-box domain"/>
    <property type="match status" value="1"/>
</dbReference>
<dbReference type="Pfam" id="PF07734">
    <property type="entry name" value="FBA_1"/>
    <property type="match status" value="1"/>
</dbReference>
<dbReference type="PANTHER" id="PTHR31672:SF13">
    <property type="entry name" value="F-BOX PROTEIN CPR30-LIKE"/>
    <property type="match status" value="1"/>
</dbReference>
<evidence type="ECO:0000313" key="4">
    <source>
        <dbReference type="EnsemblPlants" id="AES79103"/>
    </source>
</evidence>
<proteinExistence type="predicted"/>
<dbReference type="SMART" id="SM00256">
    <property type="entry name" value="FBOX"/>
    <property type="match status" value="1"/>
</dbReference>
<feature type="domain" description="F-box" evidence="1">
    <location>
        <begin position="13"/>
        <end position="53"/>
    </location>
</feature>
<dbReference type="Pfam" id="PF00646">
    <property type="entry name" value="F-box"/>
    <property type="match status" value="1"/>
</dbReference>
<dbReference type="PANTHER" id="PTHR31672">
    <property type="entry name" value="BNACNNG10540D PROTEIN"/>
    <property type="match status" value="1"/>
</dbReference>
<dbReference type="OMA" id="THRYLLM"/>
<dbReference type="EnsemblPlants" id="AES79103">
    <property type="protein sequence ID" value="AES79103"/>
    <property type="gene ID" value="MTR_7g055870"/>
</dbReference>
<dbReference type="EMBL" id="PSQE01000007">
    <property type="protein sequence ID" value="RHN45766.1"/>
    <property type="molecule type" value="Genomic_DNA"/>
</dbReference>
<dbReference type="eggNOG" id="ENOG502QUVH">
    <property type="taxonomic scope" value="Eukaryota"/>
</dbReference>
<dbReference type="SUPFAM" id="SSF50965">
    <property type="entry name" value="Galactose oxidase, central domain"/>
    <property type="match status" value="1"/>
</dbReference>
<reference evidence="2 5" key="2">
    <citation type="journal article" date="2014" name="BMC Genomics">
        <title>An improved genome release (version Mt4.0) for the model legume Medicago truncatula.</title>
        <authorList>
            <person name="Tang H."/>
            <person name="Krishnakumar V."/>
            <person name="Bidwell S."/>
            <person name="Rosen B."/>
            <person name="Chan A."/>
            <person name="Zhou S."/>
            <person name="Gentzbittel L."/>
            <person name="Childs K.L."/>
            <person name="Yandell M."/>
            <person name="Gundlach H."/>
            <person name="Mayer K.F."/>
            <person name="Schwartz D.C."/>
            <person name="Town C.D."/>
        </authorList>
    </citation>
    <scope>GENOME REANNOTATION</scope>
    <source>
        <strain evidence="4 5">cv. Jemalong A17</strain>
    </source>
</reference>
<evidence type="ECO:0000313" key="2">
    <source>
        <dbReference type="EMBL" id="AES79103.1"/>
    </source>
</evidence>
<reference evidence="3" key="4">
    <citation type="journal article" date="2018" name="Nat. Plants">
        <title>Whole-genome landscape of Medicago truncatula symbiotic genes.</title>
        <authorList>
            <person name="Pecrix Y."/>
            <person name="Gamas P."/>
            <person name="Carrere S."/>
        </authorList>
    </citation>
    <scope>NUCLEOTIDE SEQUENCE</scope>
    <source>
        <tissue evidence="3">Leaves</tissue>
    </source>
</reference>
<dbReference type="HOGENOM" id="CLU_027176_0_1_1"/>
<sequence>MNSHQVESRAGVLYNDLIEEILSFLDVKSLTRFKCVSKSWKTLISDPTFIKLHLKRSARNTHLTLIYDDVKMVCFPLHRLIQNTSITLADNPYFHEPCFLDSPFFQEPDFPLYRRLEVVGSCNGLLCLYGYVTNSNYEEIFLYLWNPATKTLSNKIVFLHDEFHLRKCGRDKMINTRSLYTLWRFWFGYDDSINDYKIVAYYEKINEVRVFNLGDNVWRHIQSFPVAPFMDISTCPHTHLGINAGVYVSGTVNWLAIRNACPCNFELKSITIDQFVIISLDLRTETYNQFLLPLGFDEVTSVEPTLSFLMDSLCFSHDFHGTHFIIWQMKEFGVDKSWTQFLKISYLSLPIDYDENNGSSLQYPCPLSFFPLCLSENGDTLILAFDAANSAILYNLRDNRGEEIRIRNLVRWFCAKNYVESLVSTS</sequence>
<dbReference type="InterPro" id="IPR011043">
    <property type="entry name" value="Gal_Oxase/kelch_b-propeller"/>
</dbReference>
<dbReference type="InterPro" id="IPR001810">
    <property type="entry name" value="F-box_dom"/>
</dbReference>
<evidence type="ECO:0000313" key="5">
    <source>
        <dbReference type="Proteomes" id="UP000002051"/>
    </source>
</evidence>
<dbReference type="OrthoDB" id="1414876at2759"/>
<dbReference type="Proteomes" id="UP000265566">
    <property type="component" value="Chromosome 7"/>
</dbReference>
<dbReference type="EMBL" id="CM001223">
    <property type="protein sequence ID" value="AES79103.1"/>
    <property type="molecule type" value="Genomic_DNA"/>
</dbReference>
<dbReference type="InterPro" id="IPR006527">
    <property type="entry name" value="F-box-assoc_dom_typ1"/>
</dbReference>
<protein>
    <submittedName>
        <fullName evidence="2">F-box protein interaction domain protein</fullName>
    </submittedName>
    <submittedName>
        <fullName evidence="3">Putative F-box domain, galactose oxidase/kelch, beta-propeller, F-box associated interaction</fullName>
    </submittedName>
</protein>